<feature type="region of interest" description="Disordered" evidence="1">
    <location>
        <begin position="1"/>
        <end position="35"/>
    </location>
</feature>
<dbReference type="HOGENOM" id="CLU_3363712_0_0_5"/>
<sequence>MQEEPPFKPMEIMTGSLTRSPLSLEKSVPETCEAP</sequence>
<organism evidence="2 3">
    <name type="scientific">Brucella abortus (strain S19)</name>
    <dbReference type="NCBI Taxonomy" id="430066"/>
    <lineage>
        <taxon>Bacteria</taxon>
        <taxon>Pseudomonadati</taxon>
        <taxon>Pseudomonadota</taxon>
        <taxon>Alphaproteobacteria</taxon>
        <taxon>Hyphomicrobiales</taxon>
        <taxon>Brucellaceae</taxon>
        <taxon>Brucella/Ochrobactrum group</taxon>
        <taxon>Brucella</taxon>
    </lineage>
</organism>
<proteinExistence type="predicted"/>
<name>A0A0F6AQK5_BRUA1</name>
<evidence type="ECO:0000313" key="3">
    <source>
        <dbReference type="Proteomes" id="UP000002565"/>
    </source>
</evidence>
<protein>
    <submittedName>
        <fullName evidence="2">Uncharacterized protein</fullName>
    </submittedName>
</protein>
<evidence type="ECO:0000313" key="2">
    <source>
        <dbReference type="EMBL" id="ACD72418.1"/>
    </source>
</evidence>
<dbReference type="KEGG" id="bmc:BAbS19_I08970"/>
<gene>
    <name evidence="2" type="ordered locus">BAbS19_I08970</name>
</gene>
<dbReference type="AlphaFoldDB" id="A0A0F6AQK5"/>
<evidence type="ECO:0000256" key="1">
    <source>
        <dbReference type="SAM" id="MobiDB-lite"/>
    </source>
</evidence>
<dbReference type="Proteomes" id="UP000002565">
    <property type="component" value="Chromosome 1"/>
</dbReference>
<accession>A0A0F6AQK5</accession>
<reference evidence="2 3" key="1">
    <citation type="journal article" date="2008" name="PLoS ONE">
        <title>Genome sequence of Brucella abortus vaccine strain S19 compared to virulent strains yields candidate virulence genes.</title>
        <authorList>
            <person name="Crasta O.R."/>
            <person name="Folkerts O."/>
            <person name="Fei Z."/>
            <person name="Mane S.P."/>
            <person name="Evans C."/>
            <person name="Martino-Catt S."/>
            <person name="Bricker B."/>
            <person name="Yu G."/>
            <person name="Du L."/>
            <person name="Sobral B.W."/>
        </authorList>
    </citation>
    <scope>NUCLEOTIDE SEQUENCE [LARGE SCALE GENOMIC DNA]</scope>
    <source>
        <strain evidence="2 3">S19</strain>
    </source>
</reference>
<dbReference type="EMBL" id="CP000887">
    <property type="protein sequence ID" value="ACD72418.1"/>
    <property type="molecule type" value="Genomic_DNA"/>
</dbReference>